<dbReference type="Gene3D" id="3.90.1720.10">
    <property type="entry name" value="endopeptidase domain like (from Nostoc punctiforme)"/>
    <property type="match status" value="1"/>
</dbReference>
<dbReference type="RefSeq" id="WP_285321507.1">
    <property type="nucleotide sequence ID" value="NZ_JASPDQ010000014.1"/>
</dbReference>
<dbReference type="EMBL" id="JASPDQ010000014">
    <property type="protein sequence ID" value="MDK8602121.1"/>
    <property type="molecule type" value="Genomic_DNA"/>
</dbReference>
<name>A0AAW6ZL02_9ACTO</name>
<dbReference type="InterPro" id="IPR038765">
    <property type="entry name" value="Papain-like_cys_pep_sf"/>
</dbReference>
<evidence type="ECO:0000313" key="2">
    <source>
        <dbReference type="Proteomes" id="UP001225576"/>
    </source>
</evidence>
<accession>A0AAW6ZL02</accession>
<dbReference type="AlphaFoldDB" id="A0AAW6ZL02"/>
<gene>
    <name evidence="1" type="ORF">QP858_06595</name>
</gene>
<comment type="caution">
    <text evidence="1">The sequence shown here is derived from an EMBL/GenBank/DDBJ whole genome shotgun (WGS) entry which is preliminary data.</text>
</comment>
<reference evidence="1" key="1">
    <citation type="submission" date="2023-05" db="EMBL/GenBank/DDBJ databases">
        <title>Genomic Catalog of Human Bladder Bacteria.</title>
        <authorList>
            <person name="Du J."/>
        </authorList>
    </citation>
    <scope>NUCLEOTIDE SEQUENCE</scope>
    <source>
        <strain evidence="1">UMB1304A</strain>
    </source>
</reference>
<dbReference type="SUPFAM" id="SSF54001">
    <property type="entry name" value="Cysteine proteinases"/>
    <property type="match status" value="1"/>
</dbReference>
<organism evidence="1 2">
    <name type="scientific">Trueperella bernardiae</name>
    <dbReference type="NCBI Taxonomy" id="59561"/>
    <lineage>
        <taxon>Bacteria</taxon>
        <taxon>Bacillati</taxon>
        <taxon>Actinomycetota</taxon>
        <taxon>Actinomycetes</taxon>
        <taxon>Actinomycetales</taxon>
        <taxon>Actinomycetaceae</taxon>
        <taxon>Trueperella</taxon>
    </lineage>
</organism>
<sequence length="238" mass="25982">MAARRGRFSYANTRPEKLYPDRGGFTDCSGIIAAAYREVAGIDVGDMSYRQATTGRRVAFGRSVQDFRAIMHTLKPGDIVAMSIKNGYRGGVAINHVEMFDRVEGGVPYSWGHGGYPPYGPTRQAVTASWLLGNAAFWEVRRALPDSPTPKLTAAVPEIEDTRKDITMNTGIFYKKGNGMICAILNPSSGFFTKWSTGVSGYNNRLAAAFDTGSFAEVTESHFNAIERDCAATRKDNA</sequence>
<evidence type="ECO:0000313" key="1">
    <source>
        <dbReference type="EMBL" id="MDK8602121.1"/>
    </source>
</evidence>
<proteinExistence type="predicted"/>
<dbReference type="Proteomes" id="UP001225576">
    <property type="component" value="Unassembled WGS sequence"/>
</dbReference>
<protein>
    <submittedName>
        <fullName evidence="1">NlpC/P60 family protein</fullName>
    </submittedName>
</protein>